<feature type="region of interest" description="Disordered" evidence="1">
    <location>
        <begin position="1"/>
        <end position="20"/>
    </location>
</feature>
<feature type="region of interest" description="Disordered" evidence="1">
    <location>
        <begin position="219"/>
        <end position="349"/>
    </location>
</feature>
<evidence type="ECO:0000313" key="3">
    <source>
        <dbReference type="Proteomes" id="UP000297280"/>
    </source>
</evidence>
<keyword evidence="3" id="KW-1185">Reference proteome</keyword>
<protein>
    <submittedName>
        <fullName evidence="2">Uncharacterized protein</fullName>
    </submittedName>
</protein>
<proteinExistence type="predicted"/>
<reference evidence="2 3" key="1">
    <citation type="submission" date="2017-12" db="EMBL/GenBank/DDBJ databases">
        <title>Comparative genomics of Botrytis spp.</title>
        <authorList>
            <person name="Valero-Jimenez C.A."/>
            <person name="Tapia P."/>
            <person name="Veloso J."/>
            <person name="Silva-Moreno E."/>
            <person name="Staats M."/>
            <person name="Valdes J.H."/>
            <person name="Van Kan J.A.L."/>
        </authorList>
    </citation>
    <scope>NUCLEOTIDE SEQUENCE [LARGE SCALE GENOMIC DNA]</scope>
    <source>
        <strain evidence="2 3">MUCL3349</strain>
    </source>
</reference>
<sequence>MTSFVGNNRSTIPRNPATKKDLQPSKLITFQATFIKNDKEKVNMTQASQAIIFEKLPLIRVLFDSKLNGTLKDDNDQICYDPEHARTERLAFPRIPGKTVYMYNLIQSNLKNKGREYEHIAKWNIGTLWTIIDCLVRFLNGKPLPPDSKMGLMEKHWDLELIGVEILAIYLGCTEIKEKAVHDALISYMRRLPTSGFINSSSKLEKTSKTTTHAKMFNRSNSRQAEIIDLTEENQIGAPKTLKEKQSSAPKSQKSNLGQLSSGPKILEMEPPPVSTSKNSVRAGQSKFDSRNSKTGDPAPTLHRSKSSMQSNQISQGQKKATRPSPTQQKSNKESHQIITTQPSIEITR</sequence>
<dbReference type="AlphaFoldDB" id="A0A4Z1KKZ7"/>
<comment type="caution">
    <text evidence="2">The sequence shown here is derived from an EMBL/GenBank/DDBJ whole genome shotgun (WGS) entry which is preliminary data.</text>
</comment>
<evidence type="ECO:0000313" key="2">
    <source>
        <dbReference type="EMBL" id="TGO82129.1"/>
    </source>
</evidence>
<feature type="compositionally biased region" description="Polar residues" evidence="1">
    <location>
        <begin position="337"/>
        <end position="349"/>
    </location>
</feature>
<feature type="compositionally biased region" description="Polar residues" evidence="1">
    <location>
        <begin position="1"/>
        <end position="13"/>
    </location>
</feature>
<feature type="compositionally biased region" description="Polar residues" evidence="1">
    <location>
        <begin position="247"/>
        <end position="262"/>
    </location>
</feature>
<feature type="compositionally biased region" description="Polar residues" evidence="1">
    <location>
        <begin position="307"/>
        <end position="330"/>
    </location>
</feature>
<organism evidence="2 3">
    <name type="scientific">Botrytis porri</name>
    <dbReference type="NCBI Taxonomy" id="87229"/>
    <lineage>
        <taxon>Eukaryota</taxon>
        <taxon>Fungi</taxon>
        <taxon>Dikarya</taxon>
        <taxon>Ascomycota</taxon>
        <taxon>Pezizomycotina</taxon>
        <taxon>Leotiomycetes</taxon>
        <taxon>Helotiales</taxon>
        <taxon>Sclerotiniaceae</taxon>
        <taxon>Botrytis</taxon>
    </lineage>
</organism>
<gene>
    <name evidence="2" type="ORF">BPOR_0913g00010</name>
</gene>
<evidence type="ECO:0000256" key="1">
    <source>
        <dbReference type="SAM" id="MobiDB-lite"/>
    </source>
</evidence>
<accession>A0A4Z1KKZ7</accession>
<dbReference type="EMBL" id="PQXO01000907">
    <property type="protein sequence ID" value="TGO82129.1"/>
    <property type="molecule type" value="Genomic_DNA"/>
</dbReference>
<dbReference type="Proteomes" id="UP000297280">
    <property type="component" value="Unassembled WGS sequence"/>
</dbReference>
<name>A0A4Z1KKZ7_9HELO</name>